<keyword evidence="8" id="KW-0808">Transferase</keyword>
<accession>A0A1Y5SZ16</accession>
<keyword evidence="9" id="KW-1185">Reference proteome</keyword>
<dbReference type="GO" id="GO:0008270">
    <property type="term" value="F:zinc ion binding"/>
    <property type="evidence" value="ECO:0007669"/>
    <property type="project" value="InterPro"/>
</dbReference>
<evidence type="ECO:0000256" key="2">
    <source>
        <dbReference type="ARBA" id="ARBA00011881"/>
    </source>
</evidence>
<evidence type="ECO:0000256" key="4">
    <source>
        <dbReference type="ARBA" id="ARBA00022857"/>
    </source>
</evidence>
<dbReference type="Pfam" id="PF08240">
    <property type="entry name" value="ADH_N"/>
    <property type="match status" value="1"/>
</dbReference>
<dbReference type="PROSITE" id="PS01162">
    <property type="entry name" value="QOR_ZETA_CRYSTAL"/>
    <property type="match status" value="1"/>
</dbReference>
<dbReference type="InterPro" id="IPR020843">
    <property type="entry name" value="ER"/>
</dbReference>
<dbReference type="Pfam" id="PF00107">
    <property type="entry name" value="ADH_zinc_N"/>
    <property type="match status" value="1"/>
</dbReference>
<evidence type="ECO:0000313" key="9">
    <source>
        <dbReference type="Proteomes" id="UP000193827"/>
    </source>
</evidence>
<dbReference type="Proteomes" id="UP000193827">
    <property type="component" value="Unassembled WGS sequence"/>
</dbReference>
<dbReference type="InterPro" id="IPR013154">
    <property type="entry name" value="ADH-like_N"/>
</dbReference>
<dbReference type="EMBL" id="FWFL01000007">
    <property type="protein sequence ID" value="SLN52230.1"/>
    <property type="molecule type" value="Genomic_DNA"/>
</dbReference>
<dbReference type="SMART" id="SM00829">
    <property type="entry name" value="PKS_ER"/>
    <property type="match status" value="1"/>
</dbReference>
<proteinExistence type="predicted"/>
<dbReference type="SUPFAM" id="SSF51735">
    <property type="entry name" value="NAD(P)-binding Rossmann-fold domains"/>
    <property type="match status" value="1"/>
</dbReference>
<dbReference type="InterPro" id="IPR011032">
    <property type="entry name" value="GroES-like_sf"/>
</dbReference>
<protein>
    <submittedName>
        <fullName evidence="8">Phthiocerol synthesis polyketide synthase type I PpsC</fullName>
        <ecNumber evidence="8">2.3.1.41</ecNumber>
    </submittedName>
</protein>
<comment type="subcellular location">
    <subcellularLocation>
        <location evidence="1">Cytoplasm</location>
    </subcellularLocation>
</comment>
<dbReference type="InterPro" id="IPR051603">
    <property type="entry name" value="Zinc-ADH_QOR/CCCR"/>
</dbReference>
<dbReference type="AlphaFoldDB" id="A0A1Y5SZ16"/>
<dbReference type="PANTHER" id="PTHR44154">
    <property type="entry name" value="QUINONE OXIDOREDUCTASE"/>
    <property type="match status" value="1"/>
</dbReference>
<comment type="subunit">
    <text evidence="2">Homotetramer.</text>
</comment>
<keyword evidence="3" id="KW-0963">Cytoplasm</keyword>
<dbReference type="EC" id="2.3.1.41" evidence="8"/>
<dbReference type="SUPFAM" id="SSF50129">
    <property type="entry name" value="GroES-like"/>
    <property type="match status" value="1"/>
</dbReference>
<dbReference type="GO" id="GO:0005737">
    <property type="term" value="C:cytoplasm"/>
    <property type="evidence" value="ECO:0007669"/>
    <property type="project" value="UniProtKB-SubCell"/>
</dbReference>
<evidence type="ECO:0000259" key="7">
    <source>
        <dbReference type="SMART" id="SM00829"/>
    </source>
</evidence>
<keyword evidence="5" id="KW-0694">RNA-binding</keyword>
<dbReference type="InterPro" id="IPR013149">
    <property type="entry name" value="ADH-like_C"/>
</dbReference>
<dbReference type="RefSeq" id="WP_085892979.1">
    <property type="nucleotide sequence ID" value="NZ_FWFL01000007.1"/>
</dbReference>
<reference evidence="8 9" key="1">
    <citation type="submission" date="2017-03" db="EMBL/GenBank/DDBJ databases">
        <authorList>
            <person name="Afonso C.L."/>
            <person name="Miller P.J."/>
            <person name="Scott M.A."/>
            <person name="Spackman E."/>
            <person name="Goraichik I."/>
            <person name="Dimitrov K.M."/>
            <person name="Suarez D.L."/>
            <person name="Swayne D.E."/>
        </authorList>
    </citation>
    <scope>NUCLEOTIDE SEQUENCE [LARGE SCALE GENOMIC DNA]</scope>
    <source>
        <strain evidence="8 9">CECT 8287</strain>
    </source>
</reference>
<keyword evidence="4" id="KW-0521">NADP</keyword>
<dbReference type="GO" id="GO:0003723">
    <property type="term" value="F:RNA binding"/>
    <property type="evidence" value="ECO:0007669"/>
    <property type="project" value="UniProtKB-KW"/>
</dbReference>
<evidence type="ECO:0000256" key="6">
    <source>
        <dbReference type="ARBA" id="ARBA00022990"/>
    </source>
</evidence>
<evidence type="ECO:0000256" key="1">
    <source>
        <dbReference type="ARBA" id="ARBA00004496"/>
    </source>
</evidence>
<dbReference type="GO" id="GO:0004315">
    <property type="term" value="F:3-oxoacyl-[acyl-carrier-protein] synthase activity"/>
    <property type="evidence" value="ECO:0007669"/>
    <property type="project" value="UniProtKB-EC"/>
</dbReference>
<dbReference type="InterPro" id="IPR036291">
    <property type="entry name" value="NAD(P)-bd_dom_sf"/>
</dbReference>
<sequence>MIPETMRAMLLTGHGGPDKLVLDDHHPVPTITPEEVLIKVGACGINNTDIWVREGAYGSSDDPEEVTSFGDSPLQFPLIQGADIVGTIAACGDAIDPSRLGERVMVDFGIYSGEGVDIASHDYIGSYRPGGFAEYVAVPAVNAHQIETELSDAEMATFCCAYVTGEHMLRRARVCEGERVLVTGASGGVGSGVIQLCRARGAIPYGVVGTGKEDLVRSIGAEEVVERGCKDLVSAVQAATGGAVIDVIVDTVAGPMMPDLIEVLRPGGRYATCGAMGGPIVELDMRRIYLKNIEIHGATQGTRRDFAAVRDYVLSGAIRPLLAGAFPLAELARAQETFGRKDFVGKLVVTVNS</sequence>
<feature type="domain" description="Enoyl reductase (ER)" evidence="7">
    <location>
        <begin position="15"/>
        <end position="349"/>
    </location>
</feature>
<evidence type="ECO:0000256" key="5">
    <source>
        <dbReference type="ARBA" id="ARBA00022884"/>
    </source>
</evidence>
<evidence type="ECO:0000313" key="8">
    <source>
        <dbReference type="EMBL" id="SLN52230.1"/>
    </source>
</evidence>
<dbReference type="PANTHER" id="PTHR44154:SF1">
    <property type="entry name" value="QUINONE OXIDOREDUCTASE"/>
    <property type="match status" value="1"/>
</dbReference>
<keyword evidence="6" id="KW-0007">Acetylation</keyword>
<dbReference type="Gene3D" id="3.90.180.10">
    <property type="entry name" value="Medium-chain alcohol dehydrogenases, catalytic domain"/>
    <property type="match status" value="1"/>
</dbReference>
<dbReference type="InterPro" id="IPR002364">
    <property type="entry name" value="Quin_OxRdtase/zeta-crystal_CS"/>
</dbReference>
<dbReference type="OrthoDB" id="9788224at2"/>
<organism evidence="8 9">
    <name type="scientific">Roseovarius litorisediminis</name>
    <dbReference type="NCBI Taxonomy" id="1312363"/>
    <lineage>
        <taxon>Bacteria</taxon>
        <taxon>Pseudomonadati</taxon>
        <taxon>Pseudomonadota</taxon>
        <taxon>Alphaproteobacteria</taxon>
        <taxon>Rhodobacterales</taxon>
        <taxon>Roseobacteraceae</taxon>
        <taxon>Roseovarius</taxon>
    </lineage>
</organism>
<gene>
    <name evidence="8" type="primary">ppsC_2</name>
    <name evidence="8" type="ORF">PEL8287_02745</name>
</gene>
<evidence type="ECO:0000256" key="3">
    <source>
        <dbReference type="ARBA" id="ARBA00022490"/>
    </source>
</evidence>
<dbReference type="Gene3D" id="3.40.50.720">
    <property type="entry name" value="NAD(P)-binding Rossmann-like Domain"/>
    <property type="match status" value="1"/>
</dbReference>
<name>A0A1Y5SZ16_9RHOB</name>
<keyword evidence="8" id="KW-0012">Acyltransferase</keyword>
<dbReference type="GO" id="GO:0016491">
    <property type="term" value="F:oxidoreductase activity"/>
    <property type="evidence" value="ECO:0007669"/>
    <property type="project" value="InterPro"/>
</dbReference>